<keyword evidence="2" id="KW-1185">Reference proteome</keyword>
<evidence type="ECO:0000313" key="2">
    <source>
        <dbReference type="Proteomes" id="UP000593561"/>
    </source>
</evidence>
<dbReference type="EMBL" id="JABFAC010248012">
    <property type="protein sequence ID" value="MBA0637205.1"/>
    <property type="molecule type" value="Genomic_DNA"/>
</dbReference>
<organism evidence="1 2">
    <name type="scientific">Gossypium davidsonii</name>
    <name type="common">Davidson's cotton</name>
    <name type="synonym">Gossypium klotzschianum subsp. davidsonii</name>
    <dbReference type="NCBI Taxonomy" id="34287"/>
    <lineage>
        <taxon>Eukaryota</taxon>
        <taxon>Viridiplantae</taxon>
        <taxon>Streptophyta</taxon>
        <taxon>Embryophyta</taxon>
        <taxon>Tracheophyta</taxon>
        <taxon>Spermatophyta</taxon>
        <taxon>Magnoliopsida</taxon>
        <taxon>eudicotyledons</taxon>
        <taxon>Gunneridae</taxon>
        <taxon>Pentapetalae</taxon>
        <taxon>rosids</taxon>
        <taxon>malvids</taxon>
        <taxon>Malvales</taxon>
        <taxon>Malvaceae</taxon>
        <taxon>Malvoideae</taxon>
        <taxon>Gossypium</taxon>
    </lineage>
</organism>
<accession>A0A7J8TG76</accession>
<reference evidence="1 2" key="1">
    <citation type="journal article" date="2019" name="Genome Biol. Evol.">
        <title>Insights into the evolution of the New World diploid cottons (Gossypium, subgenus Houzingenia) based on genome sequencing.</title>
        <authorList>
            <person name="Grover C.E."/>
            <person name="Arick M.A. 2nd"/>
            <person name="Thrash A."/>
            <person name="Conover J.L."/>
            <person name="Sanders W.S."/>
            <person name="Peterson D.G."/>
            <person name="Frelichowski J.E."/>
            <person name="Scheffler J.A."/>
            <person name="Scheffler B.E."/>
            <person name="Wendel J.F."/>
        </authorList>
    </citation>
    <scope>NUCLEOTIDE SEQUENCE [LARGE SCALE GENOMIC DNA]</scope>
    <source>
        <strain evidence="1">27</strain>
        <tissue evidence="1">Leaf</tissue>
    </source>
</reference>
<comment type="caution">
    <text evidence="1">The sequence shown here is derived from an EMBL/GenBank/DDBJ whole genome shotgun (WGS) entry which is preliminary data.</text>
</comment>
<proteinExistence type="predicted"/>
<gene>
    <name evidence="1" type="ORF">Godav_000068</name>
</gene>
<dbReference type="Proteomes" id="UP000593561">
    <property type="component" value="Unassembled WGS sequence"/>
</dbReference>
<sequence length="43" mass="5171">MGSVSLFNFISSSEPPTFSLIMRWNHWRVMLKYLPLLKIYGFY</sequence>
<evidence type="ECO:0000313" key="1">
    <source>
        <dbReference type="EMBL" id="MBA0637205.1"/>
    </source>
</evidence>
<dbReference type="AlphaFoldDB" id="A0A7J8TG76"/>
<protein>
    <submittedName>
        <fullName evidence="1">Uncharacterized protein</fullName>
    </submittedName>
</protein>
<name>A0A7J8TG76_GOSDV</name>